<gene>
    <name evidence="2" type="ORF">DSCA_06760</name>
</gene>
<evidence type="ECO:0000313" key="3">
    <source>
        <dbReference type="Proteomes" id="UP000427906"/>
    </source>
</evidence>
<keyword evidence="3" id="KW-1185">Reference proteome</keyword>
<dbReference type="RefSeq" id="WP_155315081.1">
    <property type="nucleotide sequence ID" value="NZ_AP021874.1"/>
</dbReference>
<accession>A0A5K7YCS8</accession>
<dbReference type="KEGG" id="dalk:DSCA_06760"/>
<name>A0A5K7YCS8_9BACT</name>
<evidence type="ECO:0000313" key="2">
    <source>
        <dbReference type="EMBL" id="BBO66746.1"/>
    </source>
</evidence>
<feature type="region of interest" description="Disordered" evidence="1">
    <location>
        <begin position="56"/>
        <end position="84"/>
    </location>
</feature>
<evidence type="ECO:0000256" key="1">
    <source>
        <dbReference type="SAM" id="MobiDB-lite"/>
    </source>
</evidence>
<organism evidence="2 3">
    <name type="scientific">Desulfosarcina alkanivorans</name>
    <dbReference type="NCBI Taxonomy" id="571177"/>
    <lineage>
        <taxon>Bacteria</taxon>
        <taxon>Pseudomonadati</taxon>
        <taxon>Thermodesulfobacteriota</taxon>
        <taxon>Desulfobacteria</taxon>
        <taxon>Desulfobacterales</taxon>
        <taxon>Desulfosarcinaceae</taxon>
        <taxon>Desulfosarcina</taxon>
    </lineage>
</organism>
<protein>
    <submittedName>
        <fullName evidence="2">Uncharacterized protein</fullName>
    </submittedName>
</protein>
<sequence length="84" mass="9369">MLMHTADVFVSKDEHERRSEWCRDWLEEMLSTAPIRQSDRPPCVANKKTVAVLPGITRSLGRETGQPATEERKGCSQPYPAAGG</sequence>
<reference evidence="2 3" key="1">
    <citation type="submission" date="2019-11" db="EMBL/GenBank/DDBJ databases">
        <title>Comparative genomics of hydrocarbon-degrading Desulfosarcina strains.</title>
        <authorList>
            <person name="Watanabe M."/>
            <person name="Kojima H."/>
            <person name="Fukui M."/>
        </authorList>
    </citation>
    <scope>NUCLEOTIDE SEQUENCE [LARGE SCALE GENOMIC DNA]</scope>
    <source>
        <strain evidence="2 3">PL12</strain>
    </source>
</reference>
<proteinExistence type="predicted"/>
<dbReference type="Proteomes" id="UP000427906">
    <property type="component" value="Chromosome"/>
</dbReference>
<dbReference type="EMBL" id="AP021874">
    <property type="protein sequence ID" value="BBO66746.1"/>
    <property type="molecule type" value="Genomic_DNA"/>
</dbReference>
<dbReference type="AlphaFoldDB" id="A0A5K7YCS8"/>